<dbReference type="InterPro" id="IPR050490">
    <property type="entry name" value="Bact_solute-bd_prot1"/>
</dbReference>
<dbReference type="InterPro" id="IPR006059">
    <property type="entry name" value="SBP"/>
</dbReference>
<dbReference type="PROSITE" id="PS51257">
    <property type="entry name" value="PROKAR_LIPOPROTEIN"/>
    <property type="match status" value="1"/>
</dbReference>
<evidence type="ECO:0000256" key="2">
    <source>
        <dbReference type="SAM" id="SignalP"/>
    </source>
</evidence>
<evidence type="ECO:0000313" key="3">
    <source>
        <dbReference type="EMBL" id="MBD0378537.1"/>
    </source>
</evidence>
<accession>A0A926QHR2</accession>
<protein>
    <submittedName>
        <fullName evidence="3">Extracellular solute-binding protein</fullName>
    </submittedName>
</protein>
<feature type="signal peptide" evidence="2">
    <location>
        <begin position="1"/>
        <end position="22"/>
    </location>
</feature>
<feature type="compositionally biased region" description="Low complexity" evidence="1">
    <location>
        <begin position="28"/>
        <end position="52"/>
    </location>
</feature>
<dbReference type="PANTHER" id="PTHR43649">
    <property type="entry name" value="ARABINOSE-BINDING PROTEIN-RELATED"/>
    <property type="match status" value="1"/>
</dbReference>
<dbReference type="SUPFAM" id="SSF53850">
    <property type="entry name" value="Periplasmic binding protein-like II"/>
    <property type="match status" value="1"/>
</dbReference>
<sequence length="451" mass="48366">MRKLKKASSLAFAGMMALSLLAGCANGSSSKPEASADSSAAKATASNSAGASKAEKKPEDYKGEITVWTWWKPYFDESIADFNKTYPNVKVNLTVMGWGDYVTKFETAKASGGALPDVAMAESYWWGRFLSYKNTFVDLSTLGFKKTDIADAASNAVVDADGKLVAIPQGLGLGAIWYRKDLAKEVFGTDDAAAIAGKYSSMQDFILNAGKEVKEKSGGKLTAFTNATDVMEGLLASQVAAGKSYIDGDTLKVKENMTSAYETLGKALKEGYIAKVNGPAMDAAWASGKVVFFPSAGWREGTIPANDKDGKGRWGVFAPPGGEYFRGGTAELIVDKGDPNKAELAALFIKHRLFSEAGMKVNNKFGNLTAVKDVQQKKLTNGVNDYFGLDITAYFYDVIKQMKPVKYGKHDSVIEDQLKAVALDMEKSGLEPATAVEKAITAIKSKDDSIK</sequence>
<keyword evidence="4" id="KW-1185">Reference proteome</keyword>
<feature type="chain" id="PRO_5038623907" evidence="2">
    <location>
        <begin position="23"/>
        <end position="451"/>
    </location>
</feature>
<dbReference type="AlphaFoldDB" id="A0A926QHR2"/>
<gene>
    <name evidence="3" type="ORF">ICC18_00180</name>
</gene>
<comment type="caution">
    <text evidence="3">The sequence shown here is derived from an EMBL/GenBank/DDBJ whole genome shotgun (WGS) entry which is preliminary data.</text>
</comment>
<dbReference type="RefSeq" id="WP_188172374.1">
    <property type="nucleotide sequence ID" value="NZ_JACVVD010000001.1"/>
</dbReference>
<dbReference type="EMBL" id="JACVVD010000001">
    <property type="protein sequence ID" value="MBD0378537.1"/>
    <property type="molecule type" value="Genomic_DNA"/>
</dbReference>
<proteinExistence type="predicted"/>
<keyword evidence="2" id="KW-0732">Signal</keyword>
<feature type="region of interest" description="Disordered" evidence="1">
    <location>
        <begin position="26"/>
        <end position="55"/>
    </location>
</feature>
<evidence type="ECO:0000313" key="4">
    <source>
        <dbReference type="Proteomes" id="UP000650466"/>
    </source>
</evidence>
<dbReference type="Proteomes" id="UP000650466">
    <property type="component" value="Unassembled WGS sequence"/>
</dbReference>
<name>A0A926QHR2_9BACL</name>
<evidence type="ECO:0000256" key="1">
    <source>
        <dbReference type="SAM" id="MobiDB-lite"/>
    </source>
</evidence>
<organism evidence="3 4">
    <name type="scientific">Paenibacillus sedimenti</name>
    <dbReference type="NCBI Taxonomy" id="2770274"/>
    <lineage>
        <taxon>Bacteria</taxon>
        <taxon>Bacillati</taxon>
        <taxon>Bacillota</taxon>
        <taxon>Bacilli</taxon>
        <taxon>Bacillales</taxon>
        <taxon>Paenibacillaceae</taxon>
        <taxon>Paenibacillus</taxon>
    </lineage>
</organism>
<dbReference type="Pfam" id="PF01547">
    <property type="entry name" value="SBP_bac_1"/>
    <property type="match status" value="1"/>
</dbReference>
<dbReference type="Gene3D" id="3.40.190.10">
    <property type="entry name" value="Periplasmic binding protein-like II"/>
    <property type="match status" value="1"/>
</dbReference>
<reference evidence="3" key="1">
    <citation type="submission" date="2020-09" db="EMBL/GenBank/DDBJ databases">
        <title>Draft Genome Sequence of Paenibacillus sp. WST5.</title>
        <authorList>
            <person name="Bao Z."/>
        </authorList>
    </citation>
    <scope>NUCLEOTIDE SEQUENCE</scope>
    <source>
        <strain evidence="3">WST5</strain>
    </source>
</reference>